<evidence type="ECO:0000313" key="1">
    <source>
        <dbReference type="EMBL" id="MDO1532866.1"/>
    </source>
</evidence>
<comment type="caution">
    <text evidence="1">The sequence shown here is derived from an EMBL/GenBank/DDBJ whole genome shotgun (WGS) entry which is preliminary data.</text>
</comment>
<sequence>MAALVDTDILANKLDFYEAKPFGEISDDDWLCMIEVNVMSGVRLSRHYFPGCSRRSEEVGAPMSASACAWQVCSDPCSRRNAEQQR</sequence>
<dbReference type="EMBL" id="JAUKVY010000006">
    <property type="protein sequence ID" value="MDO1532866.1"/>
    <property type="molecule type" value="Genomic_DNA"/>
</dbReference>
<dbReference type="Proteomes" id="UP001169027">
    <property type="component" value="Unassembled WGS sequence"/>
</dbReference>
<dbReference type="SUPFAM" id="SSF51735">
    <property type="entry name" value="NAD(P)-binding Rossmann-fold domains"/>
    <property type="match status" value="1"/>
</dbReference>
<dbReference type="RefSeq" id="WP_301808184.1">
    <property type="nucleotide sequence ID" value="NZ_JAUJZH010000006.1"/>
</dbReference>
<protein>
    <submittedName>
        <fullName evidence="1">Uncharacterized protein</fullName>
    </submittedName>
</protein>
<gene>
    <name evidence="1" type="ORF">Q2T77_11260</name>
</gene>
<evidence type="ECO:0000313" key="2">
    <source>
        <dbReference type="Proteomes" id="UP001169027"/>
    </source>
</evidence>
<reference evidence="1" key="1">
    <citation type="submission" date="2023-06" db="EMBL/GenBank/DDBJ databases">
        <authorList>
            <person name="Jiang Y."/>
            <person name="Liu Q."/>
        </authorList>
    </citation>
    <scope>NUCLEOTIDE SEQUENCE</scope>
    <source>
        <strain evidence="1">CGMCC 1.12090</strain>
    </source>
</reference>
<dbReference type="InterPro" id="IPR036291">
    <property type="entry name" value="NAD(P)-bd_dom_sf"/>
</dbReference>
<accession>A0ABT8S654</accession>
<proteinExistence type="predicted"/>
<name>A0ABT8S654_9BURK</name>
<keyword evidence="2" id="KW-1185">Reference proteome</keyword>
<organism evidence="1 2">
    <name type="scientific">Variovorax ginsengisoli</name>
    <dbReference type="NCBI Taxonomy" id="363844"/>
    <lineage>
        <taxon>Bacteria</taxon>
        <taxon>Pseudomonadati</taxon>
        <taxon>Pseudomonadota</taxon>
        <taxon>Betaproteobacteria</taxon>
        <taxon>Burkholderiales</taxon>
        <taxon>Comamonadaceae</taxon>
        <taxon>Variovorax</taxon>
    </lineage>
</organism>